<evidence type="ECO:0000256" key="3">
    <source>
        <dbReference type="ARBA" id="ARBA00022692"/>
    </source>
</evidence>
<keyword evidence="3 6" id="KW-0812">Transmembrane</keyword>
<dbReference type="PANTHER" id="PTHR12608">
    <property type="entry name" value="TRANSMEMBRANE PROTEIN HTP-1 RELATED"/>
    <property type="match status" value="1"/>
</dbReference>
<comment type="similarity">
    <text evidence="2">Belongs to the GDT1 family.</text>
</comment>
<dbReference type="Proteomes" id="UP000646946">
    <property type="component" value="Unassembled WGS sequence"/>
</dbReference>
<reference evidence="7 8" key="1">
    <citation type="journal article" name="Nat. Commun.">
        <title>Undinarchaeota illuminate DPANN phylogeny and the impact of gene transfer on archaeal evolution.</title>
        <authorList>
            <person name="Dombrowski N."/>
            <person name="Williams T.A."/>
            <person name="Sun J."/>
            <person name="Woodcroft B.J."/>
            <person name="Lee J.H."/>
            <person name="Minh B.Q."/>
            <person name="Rinke C."/>
            <person name="Spang A."/>
        </authorList>
    </citation>
    <scope>NUCLEOTIDE SEQUENCE [LARGE SCALE GENOMIC DNA]</scope>
    <source>
        <strain evidence="7">MAG_bin1129</strain>
    </source>
</reference>
<keyword evidence="4 6" id="KW-1133">Transmembrane helix</keyword>
<dbReference type="GO" id="GO:0016020">
    <property type="term" value="C:membrane"/>
    <property type="evidence" value="ECO:0007669"/>
    <property type="project" value="UniProtKB-SubCell"/>
</dbReference>
<dbReference type="EMBL" id="DVAB01000017">
    <property type="protein sequence ID" value="HIK00251.1"/>
    <property type="molecule type" value="Genomic_DNA"/>
</dbReference>
<dbReference type="GO" id="GO:0046873">
    <property type="term" value="F:metal ion transmembrane transporter activity"/>
    <property type="evidence" value="ECO:0007669"/>
    <property type="project" value="InterPro"/>
</dbReference>
<dbReference type="PANTHER" id="PTHR12608:SF1">
    <property type="entry name" value="TRANSMEMBRANE PROTEIN 165"/>
    <property type="match status" value="1"/>
</dbReference>
<feature type="transmembrane region" description="Helical" evidence="6">
    <location>
        <begin position="97"/>
        <end position="114"/>
    </location>
</feature>
<evidence type="ECO:0000256" key="1">
    <source>
        <dbReference type="ARBA" id="ARBA00004141"/>
    </source>
</evidence>
<evidence type="ECO:0000256" key="4">
    <source>
        <dbReference type="ARBA" id="ARBA00022989"/>
    </source>
</evidence>
<name>A0A832V1A3_9ARCH</name>
<keyword evidence="5 6" id="KW-0472">Membrane</keyword>
<proteinExistence type="inferred from homology"/>
<sequence length="184" mass="19847">MIIELLATIVIIFLAELADKTQLVIFSLGIKYRKPLQVFSGALLAHGIMDGIAIVAGSLVASFFKIAFLKVGIAALFILIGIYMIFKEKKTKKVPPLIKNVFLAAFALIFLSEFGDKSQIAAGLLGAKYNLPLIVFAGTMLGLALAIGLNLLLGKRIAKFIGYEKAEKIAAGLFIVYGIIFLLL</sequence>
<feature type="transmembrane region" description="Helical" evidence="6">
    <location>
        <begin position="66"/>
        <end position="85"/>
    </location>
</feature>
<keyword evidence="8" id="KW-1185">Reference proteome</keyword>
<organism evidence="7 8">
    <name type="scientific">Candidatus Naiadarchaeum limnaeum</name>
    <dbReference type="NCBI Taxonomy" id="2756139"/>
    <lineage>
        <taxon>Archaea</taxon>
        <taxon>Candidatus Undinarchaeota</taxon>
        <taxon>Candidatus Undinarchaeia</taxon>
        <taxon>Candidatus Naiadarchaeales</taxon>
        <taxon>Candidatus Naiadarchaeaceae</taxon>
        <taxon>Candidatus Naiadarchaeum</taxon>
    </lineage>
</organism>
<evidence type="ECO:0000256" key="2">
    <source>
        <dbReference type="ARBA" id="ARBA00009190"/>
    </source>
</evidence>
<comment type="caution">
    <text evidence="7">The sequence shown here is derived from an EMBL/GenBank/DDBJ whole genome shotgun (WGS) entry which is preliminary data.</text>
</comment>
<accession>A0A832V1A3</accession>
<evidence type="ECO:0000313" key="7">
    <source>
        <dbReference type="EMBL" id="HIK00251.1"/>
    </source>
</evidence>
<feature type="transmembrane region" description="Helical" evidence="6">
    <location>
        <begin position="6"/>
        <end position="26"/>
    </location>
</feature>
<evidence type="ECO:0000256" key="6">
    <source>
        <dbReference type="SAM" id="Phobius"/>
    </source>
</evidence>
<dbReference type="InterPro" id="IPR001727">
    <property type="entry name" value="GDT1-like"/>
</dbReference>
<comment type="subcellular location">
    <subcellularLocation>
        <location evidence="1">Membrane</location>
        <topology evidence="1">Multi-pass membrane protein</topology>
    </subcellularLocation>
</comment>
<dbReference type="AlphaFoldDB" id="A0A832V1A3"/>
<gene>
    <name evidence="7" type="ORF">H1016_01795</name>
</gene>
<dbReference type="Pfam" id="PF01169">
    <property type="entry name" value="GDT1"/>
    <property type="match status" value="2"/>
</dbReference>
<protein>
    <submittedName>
        <fullName evidence="7">TMEM165/GDT1 family protein</fullName>
    </submittedName>
</protein>
<feature type="transmembrane region" description="Helical" evidence="6">
    <location>
        <begin position="134"/>
        <end position="154"/>
    </location>
</feature>
<feature type="transmembrane region" description="Helical" evidence="6">
    <location>
        <begin position="166"/>
        <end position="183"/>
    </location>
</feature>
<evidence type="ECO:0000313" key="8">
    <source>
        <dbReference type="Proteomes" id="UP000646946"/>
    </source>
</evidence>
<evidence type="ECO:0000256" key="5">
    <source>
        <dbReference type="ARBA" id="ARBA00023136"/>
    </source>
</evidence>
<feature type="transmembrane region" description="Helical" evidence="6">
    <location>
        <begin position="38"/>
        <end position="60"/>
    </location>
</feature>